<keyword evidence="2" id="KW-0012">Acyltransferase</keyword>
<dbReference type="STRING" id="150121.SAMN06296010_1869"/>
<proteinExistence type="inferred from homology"/>
<evidence type="ECO:0000256" key="2">
    <source>
        <dbReference type="ARBA" id="ARBA00023315"/>
    </source>
</evidence>
<dbReference type="OrthoDB" id="5242221at2"/>
<evidence type="ECO:0000259" key="4">
    <source>
        <dbReference type="PROSITE" id="PS51186"/>
    </source>
</evidence>
<dbReference type="PANTHER" id="PTHR43792">
    <property type="entry name" value="GNAT FAMILY, PUTATIVE (AFU_ORTHOLOGUE AFUA_3G00765)-RELATED-RELATED"/>
    <property type="match status" value="1"/>
</dbReference>
<evidence type="ECO:0000313" key="6">
    <source>
        <dbReference type="Proteomes" id="UP000193244"/>
    </source>
</evidence>
<protein>
    <submittedName>
        <fullName evidence="5">[SSU ribosomal protein S5P]-alanine acetyltransferase</fullName>
    </submittedName>
</protein>
<evidence type="ECO:0000256" key="3">
    <source>
        <dbReference type="ARBA" id="ARBA00038502"/>
    </source>
</evidence>
<keyword evidence="5" id="KW-0687">Ribonucleoprotein</keyword>
<dbReference type="SUPFAM" id="SSF55729">
    <property type="entry name" value="Acyl-CoA N-acyltransferases (Nat)"/>
    <property type="match status" value="1"/>
</dbReference>
<accession>A0A1X7JVX7</accession>
<dbReference type="PANTHER" id="PTHR43792:SF8">
    <property type="entry name" value="[RIBOSOMAL PROTEIN US5]-ALANINE N-ACETYLTRANSFERASE"/>
    <property type="match status" value="1"/>
</dbReference>
<dbReference type="Proteomes" id="UP000193244">
    <property type="component" value="Unassembled WGS sequence"/>
</dbReference>
<name>A0A1X7JVX7_9MICO</name>
<gene>
    <name evidence="5" type="ORF">SAMN06296010_1869</name>
</gene>
<evidence type="ECO:0000256" key="1">
    <source>
        <dbReference type="ARBA" id="ARBA00022679"/>
    </source>
</evidence>
<keyword evidence="6" id="KW-1185">Reference proteome</keyword>
<feature type="domain" description="N-acetyltransferase" evidence="4">
    <location>
        <begin position="25"/>
        <end position="187"/>
    </location>
</feature>
<dbReference type="Pfam" id="PF13302">
    <property type="entry name" value="Acetyltransf_3"/>
    <property type="match status" value="1"/>
</dbReference>
<dbReference type="GO" id="GO:0008999">
    <property type="term" value="F:protein-N-terminal-alanine acetyltransferase activity"/>
    <property type="evidence" value="ECO:0007669"/>
    <property type="project" value="TreeGrafter"/>
</dbReference>
<sequence length="193" mass="21092">MALVVRAAADYDRAVPFSTALTDEITLRLLRSDDADAVAQAYSRNRRHLAPWEPERAQEFFTAAHQSTVVATQLAQYEAGTGLPLVLASGDRVVGRVNLSNIVRGPFQSASVGYWIDASETGRGLATAAVDALVAHSRDDLGMHRLEASVLLHNAASRRVLERAGFQSIGIAPNYLQIAGRWQDHLLTQRILY</sequence>
<comment type="similarity">
    <text evidence="3">Belongs to the acetyltransferase family. RimJ subfamily.</text>
</comment>
<dbReference type="InterPro" id="IPR000182">
    <property type="entry name" value="GNAT_dom"/>
</dbReference>
<dbReference type="EMBL" id="FXAY01000002">
    <property type="protein sequence ID" value="SMG31981.1"/>
    <property type="molecule type" value="Genomic_DNA"/>
</dbReference>
<dbReference type="PROSITE" id="PS51186">
    <property type="entry name" value="GNAT"/>
    <property type="match status" value="1"/>
</dbReference>
<dbReference type="Gene3D" id="3.40.630.30">
    <property type="match status" value="1"/>
</dbReference>
<evidence type="ECO:0000313" key="5">
    <source>
        <dbReference type="EMBL" id="SMG31981.1"/>
    </source>
</evidence>
<keyword evidence="5" id="KW-0689">Ribosomal protein</keyword>
<dbReference type="GO" id="GO:0005737">
    <property type="term" value="C:cytoplasm"/>
    <property type="evidence" value="ECO:0007669"/>
    <property type="project" value="TreeGrafter"/>
</dbReference>
<dbReference type="InterPro" id="IPR016181">
    <property type="entry name" value="Acyl_CoA_acyltransferase"/>
</dbReference>
<organism evidence="5 6">
    <name type="scientific">Agreia pratensis</name>
    <dbReference type="NCBI Taxonomy" id="150121"/>
    <lineage>
        <taxon>Bacteria</taxon>
        <taxon>Bacillati</taxon>
        <taxon>Actinomycetota</taxon>
        <taxon>Actinomycetes</taxon>
        <taxon>Micrococcales</taxon>
        <taxon>Microbacteriaceae</taxon>
        <taxon>Agreia</taxon>
    </lineage>
</organism>
<dbReference type="GO" id="GO:0005840">
    <property type="term" value="C:ribosome"/>
    <property type="evidence" value="ECO:0007669"/>
    <property type="project" value="UniProtKB-KW"/>
</dbReference>
<dbReference type="InterPro" id="IPR051531">
    <property type="entry name" value="N-acetyltransferase"/>
</dbReference>
<keyword evidence="1 5" id="KW-0808">Transferase</keyword>
<reference evidence="6" key="1">
    <citation type="submission" date="2017-04" db="EMBL/GenBank/DDBJ databases">
        <authorList>
            <person name="Varghese N."/>
            <person name="Submissions S."/>
        </authorList>
    </citation>
    <scope>NUCLEOTIDE SEQUENCE [LARGE SCALE GENOMIC DNA]</scope>
    <source>
        <strain evidence="6">VKM Ac-2510</strain>
    </source>
</reference>
<dbReference type="AlphaFoldDB" id="A0A1X7JVX7"/>